<evidence type="ECO:0000313" key="5">
    <source>
        <dbReference type="EMBL" id="KAK7245707.1"/>
    </source>
</evidence>
<evidence type="ECO:0000259" key="4">
    <source>
        <dbReference type="PROSITE" id="PS51767"/>
    </source>
</evidence>
<dbReference type="GO" id="GO:0006508">
    <property type="term" value="P:proteolysis"/>
    <property type="evidence" value="ECO:0007669"/>
    <property type="project" value="UniProtKB-KW"/>
</dbReference>
<organism evidence="5 6">
    <name type="scientific">Crotalaria pallida</name>
    <name type="common">Smooth rattlebox</name>
    <name type="synonym">Crotalaria striata</name>
    <dbReference type="NCBI Taxonomy" id="3830"/>
    <lineage>
        <taxon>Eukaryota</taxon>
        <taxon>Viridiplantae</taxon>
        <taxon>Streptophyta</taxon>
        <taxon>Embryophyta</taxon>
        <taxon>Tracheophyta</taxon>
        <taxon>Spermatophyta</taxon>
        <taxon>Magnoliopsida</taxon>
        <taxon>eudicotyledons</taxon>
        <taxon>Gunneridae</taxon>
        <taxon>Pentapetalae</taxon>
        <taxon>rosids</taxon>
        <taxon>fabids</taxon>
        <taxon>Fabales</taxon>
        <taxon>Fabaceae</taxon>
        <taxon>Papilionoideae</taxon>
        <taxon>50 kb inversion clade</taxon>
        <taxon>genistoids sensu lato</taxon>
        <taxon>core genistoids</taxon>
        <taxon>Crotalarieae</taxon>
        <taxon>Crotalaria</taxon>
    </lineage>
</organism>
<comment type="caution">
    <text evidence="5">The sequence shown here is derived from an EMBL/GenBank/DDBJ whole genome shotgun (WGS) entry which is preliminary data.</text>
</comment>
<evidence type="ECO:0000313" key="6">
    <source>
        <dbReference type="Proteomes" id="UP001372338"/>
    </source>
</evidence>
<dbReference type="SUPFAM" id="SSF50630">
    <property type="entry name" value="Acid proteases"/>
    <property type="match status" value="1"/>
</dbReference>
<dbReference type="InterPro" id="IPR021109">
    <property type="entry name" value="Peptidase_aspartic_dom_sf"/>
</dbReference>
<reference evidence="5 6" key="1">
    <citation type="submission" date="2024-01" db="EMBL/GenBank/DDBJ databases">
        <title>The genomes of 5 underutilized Papilionoideae crops provide insights into root nodulation and disease resistanc.</title>
        <authorList>
            <person name="Yuan L."/>
        </authorList>
    </citation>
    <scope>NUCLEOTIDE SEQUENCE [LARGE SCALE GENOMIC DNA]</scope>
    <source>
        <strain evidence="5">ZHUSHIDOU_FW_LH</strain>
        <tissue evidence="5">Leaf</tissue>
    </source>
</reference>
<dbReference type="Proteomes" id="UP001372338">
    <property type="component" value="Unassembled WGS sequence"/>
</dbReference>
<dbReference type="InterPro" id="IPR051708">
    <property type="entry name" value="Plant_Aspart_Prot_A1"/>
</dbReference>
<keyword evidence="3" id="KW-0378">Hydrolase</keyword>
<feature type="domain" description="Peptidase A1" evidence="4">
    <location>
        <begin position="48"/>
        <end position="314"/>
    </location>
</feature>
<dbReference type="Gene3D" id="2.40.70.10">
    <property type="entry name" value="Acid Proteases"/>
    <property type="match status" value="2"/>
</dbReference>
<evidence type="ECO:0000256" key="2">
    <source>
        <dbReference type="ARBA" id="ARBA00022670"/>
    </source>
</evidence>
<dbReference type="GO" id="GO:0005576">
    <property type="term" value="C:extracellular region"/>
    <property type="evidence" value="ECO:0007669"/>
    <property type="project" value="TreeGrafter"/>
</dbReference>
<dbReference type="PANTHER" id="PTHR47967">
    <property type="entry name" value="OS07G0603500 PROTEIN-RELATED"/>
    <property type="match status" value="1"/>
</dbReference>
<proteinExistence type="inferred from homology"/>
<dbReference type="PANTHER" id="PTHR47967:SF91">
    <property type="entry name" value="PEPTIDASE A1 DOMAIN-CONTAINING PROTEIN"/>
    <property type="match status" value="1"/>
</dbReference>
<dbReference type="AlphaFoldDB" id="A0AAN9E9M8"/>
<gene>
    <name evidence="5" type="ORF">RIF29_40556</name>
</gene>
<dbReference type="InterPro" id="IPR032861">
    <property type="entry name" value="TAXi_N"/>
</dbReference>
<comment type="similarity">
    <text evidence="1">Belongs to the peptidase A1 family.</text>
</comment>
<dbReference type="Pfam" id="PF14543">
    <property type="entry name" value="TAXi_N"/>
    <property type="match status" value="1"/>
</dbReference>
<keyword evidence="6" id="KW-1185">Reference proteome</keyword>
<evidence type="ECO:0000256" key="1">
    <source>
        <dbReference type="ARBA" id="ARBA00007447"/>
    </source>
</evidence>
<evidence type="ECO:0000256" key="3">
    <source>
        <dbReference type="ARBA" id="ARBA00022801"/>
    </source>
</evidence>
<dbReference type="InterPro" id="IPR033121">
    <property type="entry name" value="PEPTIDASE_A1"/>
</dbReference>
<keyword evidence="2" id="KW-0645">Protease</keyword>
<protein>
    <recommendedName>
        <fullName evidence="4">Peptidase A1 domain-containing protein</fullName>
    </recommendedName>
</protein>
<dbReference type="EMBL" id="JAYWIO010000008">
    <property type="protein sequence ID" value="KAK7245707.1"/>
    <property type="molecule type" value="Genomic_DNA"/>
</dbReference>
<sequence length="314" mass="35007">MTWYERRIISARRSVNHLDMREKARLSKFKIQAVSDISSHAIIDNLEYIASYSIGTPPVKVNAFIDTGGDMIWTLAQSTFKPSASSTYTKLSCASRYCLALGDLRTCSAVETETCTYDMTYDDGARSTGVFGRDKFLFDGSYDPSKLVDVGYIYFGINNERSPGLKGQASNGIRVGLTEIEYPSFAFAAGVVIDSGISHSMLTSKAFDPFLDELRKKIKLPIVKGPLDELEFCFQGTDDEVIKTPEVVFYFTDVTLHFSSDVIFEEYSQGVWCLSILRSPSLRSVIGNIQMRNLEVGYDLQQKGVAFTNSDCKP</sequence>
<dbReference type="PROSITE" id="PS51767">
    <property type="entry name" value="PEPTIDASE_A1"/>
    <property type="match status" value="1"/>
</dbReference>
<accession>A0AAN9E9M8</accession>
<dbReference type="GO" id="GO:0008233">
    <property type="term" value="F:peptidase activity"/>
    <property type="evidence" value="ECO:0007669"/>
    <property type="project" value="UniProtKB-KW"/>
</dbReference>
<name>A0AAN9E9M8_CROPI</name>